<evidence type="ECO:0000313" key="1">
    <source>
        <dbReference type="EMBL" id="BBL90050.1"/>
    </source>
</evidence>
<dbReference type="EMBL" id="AP019798">
    <property type="protein sequence ID" value="BBL90050.1"/>
    <property type="molecule type" value="Genomic_DNA"/>
</dbReference>
<dbReference type="RefSeq" id="WP_138942194.1">
    <property type="nucleotide sequence ID" value="NZ_AP019798.1"/>
</dbReference>
<proteinExistence type="predicted"/>
<protein>
    <submittedName>
        <fullName evidence="1">MSHA biogenesis protein MshK</fullName>
    </submittedName>
</protein>
<dbReference type="Proteomes" id="UP000315115">
    <property type="component" value="Chromosome 1"/>
</dbReference>
<name>A0A510ICP5_9VIBR</name>
<sequence>MDKKILLATIVGAILVPSFCAAEQDPTTPLGWEQPVQTSSTVKRKHRLPTLNSIVCKPDMPCIAIMNNKIVEQGHSLNGYRVASINSEYVTLKRGDRDWKLELFRLNVKQ</sequence>
<reference evidence="2" key="1">
    <citation type="submission" date="2019-07" db="EMBL/GenBank/DDBJ databases">
        <title>Complete Genome Sequences of Vibrion rotiferianus strain AM7.</title>
        <authorList>
            <person name="Miyazaki K."/>
            <person name="Wiseschart A."/>
            <person name="Pootanakit K."/>
            <person name="Ishimori K."/>
            <person name="Kitahara K."/>
        </authorList>
    </citation>
    <scope>NUCLEOTIDE SEQUENCE [LARGE SCALE GENOMIC DNA]</scope>
    <source>
        <strain evidence="2">AM7</strain>
    </source>
</reference>
<evidence type="ECO:0000313" key="2">
    <source>
        <dbReference type="Proteomes" id="UP000315115"/>
    </source>
</evidence>
<dbReference type="AlphaFoldDB" id="A0A510ICP5"/>
<organism evidence="1 2">
    <name type="scientific">Vibrio rotiferianus</name>
    <dbReference type="NCBI Taxonomy" id="190895"/>
    <lineage>
        <taxon>Bacteria</taxon>
        <taxon>Pseudomonadati</taxon>
        <taxon>Pseudomonadota</taxon>
        <taxon>Gammaproteobacteria</taxon>
        <taxon>Vibrionales</taxon>
        <taxon>Vibrionaceae</taxon>
        <taxon>Vibrio</taxon>
    </lineage>
</organism>
<accession>A0A510ICP5</accession>
<gene>
    <name evidence="1" type="ORF">VroAM7_27030</name>
</gene>